<protein>
    <submittedName>
        <fullName evidence="1">Uncharacterized protein</fullName>
    </submittedName>
</protein>
<sequence length="139" mass="14986">MIERPPRCCAPRAVARRRPSARDACAIVALGRPLSSAIRCATVCYWPANELARLRAAGRATRAWLRRLLASSCDDGAWSAALVAAARAPLRRTGFRGGGHRPAAAPAMSRRLISSKFLVRACPGQPVKFSGRYAISDPF</sequence>
<dbReference type="EMBL" id="KV146457">
    <property type="protein sequence ID" value="KZT76170.1"/>
    <property type="molecule type" value="Genomic_DNA"/>
</dbReference>
<organism evidence="1 2">
    <name type="scientific">Dorcoceras hygrometricum</name>
    <dbReference type="NCBI Taxonomy" id="472368"/>
    <lineage>
        <taxon>Eukaryota</taxon>
        <taxon>Viridiplantae</taxon>
        <taxon>Streptophyta</taxon>
        <taxon>Embryophyta</taxon>
        <taxon>Tracheophyta</taxon>
        <taxon>Spermatophyta</taxon>
        <taxon>Magnoliopsida</taxon>
        <taxon>eudicotyledons</taxon>
        <taxon>Gunneridae</taxon>
        <taxon>Pentapetalae</taxon>
        <taxon>asterids</taxon>
        <taxon>lamiids</taxon>
        <taxon>Lamiales</taxon>
        <taxon>Gesneriaceae</taxon>
        <taxon>Didymocarpoideae</taxon>
        <taxon>Trichosporeae</taxon>
        <taxon>Loxocarpinae</taxon>
        <taxon>Dorcoceras</taxon>
    </lineage>
</organism>
<dbReference type="AlphaFoldDB" id="A0A2Z6ZZX9"/>
<accession>A0A2Z6ZZX9</accession>
<evidence type="ECO:0000313" key="2">
    <source>
        <dbReference type="Proteomes" id="UP000250235"/>
    </source>
</evidence>
<keyword evidence="2" id="KW-1185">Reference proteome</keyword>
<evidence type="ECO:0000313" key="1">
    <source>
        <dbReference type="EMBL" id="KZT76170.1"/>
    </source>
</evidence>
<proteinExistence type="predicted"/>
<dbReference type="Proteomes" id="UP000250235">
    <property type="component" value="Unassembled WGS sequence"/>
</dbReference>
<reference evidence="1 2" key="1">
    <citation type="journal article" date="2015" name="Proc. Natl. Acad. Sci. U.S.A.">
        <title>The resurrection genome of Boea hygrometrica: A blueprint for survival of dehydration.</title>
        <authorList>
            <person name="Xiao L."/>
            <person name="Yang G."/>
            <person name="Zhang L."/>
            <person name="Yang X."/>
            <person name="Zhao S."/>
            <person name="Ji Z."/>
            <person name="Zhou Q."/>
            <person name="Hu M."/>
            <person name="Wang Y."/>
            <person name="Chen M."/>
            <person name="Xu Y."/>
            <person name="Jin H."/>
            <person name="Xiao X."/>
            <person name="Hu G."/>
            <person name="Bao F."/>
            <person name="Hu Y."/>
            <person name="Wan P."/>
            <person name="Li L."/>
            <person name="Deng X."/>
            <person name="Kuang T."/>
            <person name="Xiang C."/>
            <person name="Zhu J.K."/>
            <person name="Oliver M.J."/>
            <person name="He Y."/>
        </authorList>
    </citation>
    <scope>NUCLEOTIDE SEQUENCE [LARGE SCALE GENOMIC DNA]</scope>
    <source>
        <strain evidence="2">cv. XS01</strain>
    </source>
</reference>
<name>A0A2Z6ZZX9_9LAMI</name>
<gene>
    <name evidence="1" type="ORF">F511_46805</name>
</gene>